<evidence type="ECO:0000256" key="5">
    <source>
        <dbReference type="ARBA" id="ARBA00023136"/>
    </source>
</evidence>
<evidence type="ECO:0000256" key="4">
    <source>
        <dbReference type="ARBA" id="ARBA00022989"/>
    </source>
</evidence>
<evidence type="ECO:0000256" key="2">
    <source>
        <dbReference type="ARBA" id="ARBA00009142"/>
    </source>
</evidence>
<feature type="transmembrane region" description="Helical" evidence="6">
    <location>
        <begin position="255"/>
        <end position="275"/>
    </location>
</feature>
<keyword evidence="5 6" id="KW-0472">Membrane</keyword>
<dbReference type="PANTHER" id="PTHR43701">
    <property type="entry name" value="MEMBRANE TRANSPORTER PROTEIN MJ0441-RELATED"/>
    <property type="match status" value="1"/>
</dbReference>
<accession>A0A380GBR4</accession>
<dbReference type="GO" id="GO:0005886">
    <property type="term" value="C:plasma membrane"/>
    <property type="evidence" value="ECO:0007669"/>
    <property type="project" value="UniProtKB-SubCell"/>
</dbReference>
<dbReference type="EMBL" id="UHDP01000003">
    <property type="protein sequence ID" value="SUM47401.1"/>
    <property type="molecule type" value="Genomic_DNA"/>
</dbReference>
<evidence type="ECO:0000313" key="7">
    <source>
        <dbReference type="EMBL" id="SUM47401.1"/>
    </source>
</evidence>
<evidence type="ECO:0000256" key="1">
    <source>
        <dbReference type="ARBA" id="ARBA00004141"/>
    </source>
</evidence>
<keyword evidence="3 6" id="KW-0812">Transmembrane</keyword>
<feature type="transmembrane region" description="Helical" evidence="6">
    <location>
        <begin position="7"/>
        <end position="39"/>
    </location>
</feature>
<reference evidence="7 8" key="1">
    <citation type="submission" date="2018-06" db="EMBL/GenBank/DDBJ databases">
        <authorList>
            <consortium name="Pathogen Informatics"/>
            <person name="Doyle S."/>
        </authorList>
    </citation>
    <scope>NUCLEOTIDE SEQUENCE [LARGE SCALE GENOMIC DNA]</scope>
    <source>
        <strain evidence="8">NCTC 11048</strain>
    </source>
</reference>
<dbReference type="STRING" id="1141106.GCA_000308095_01025"/>
<dbReference type="PANTHER" id="PTHR43701:SF2">
    <property type="entry name" value="MEMBRANE TRANSPORTER PROTEIN YJNA-RELATED"/>
    <property type="match status" value="1"/>
</dbReference>
<dbReference type="Proteomes" id="UP000255549">
    <property type="component" value="Unassembled WGS sequence"/>
</dbReference>
<protein>
    <recommendedName>
        <fullName evidence="6">Probable membrane transporter protein</fullName>
    </recommendedName>
</protein>
<proteinExistence type="inferred from homology"/>
<feature type="transmembrane region" description="Helical" evidence="6">
    <location>
        <begin position="83"/>
        <end position="102"/>
    </location>
</feature>
<comment type="subcellular location">
    <subcellularLocation>
        <location evidence="6">Cell membrane</location>
        <topology evidence="6">Multi-pass membrane protein</topology>
    </subcellularLocation>
    <subcellularLocation>
        <location evidence="1">Membrane</location>
        <topology evidence="1">Multi-pass membrane protein</topology>
    </subcellularLocation>
</comment>
<dbReference type="AlphaFoldDB" id="A0A380GBR4"/>
<dbReference type="Pfam" id="PF01925">
    <property type="entry name" value="TauE"/>
    <property type="match status" value="1"/>
</dbReference>
<evidence type="ECO:0000256" key="6">
    <source>
        <dbReference type="RuleBase" id="RU363041"/>
    </source>
</evidence>
<feature type="transmembrane region" description="Helical" evidence="6">
    <location>
        <begin position="224"/>
        <end position="243"/>
    </location>
</feature>
<dbReference type="InterPro" id="IPR002781">
    <property type="entry name" value="TM_pro_TauE-like"/>
</dbReference>
<feature type="transmembrane region" description="Helical" evidence="6">
    <location>
        <begin position="51"/>
        <end position="71"/>
    </location>
</feature>
<evidence type="ECO:0000313" key="8">
    <source>
        <dbReference type="Proteomes" id="UP000255549"/>
    </source>
</evidence>
<feature type="transmembrane region" description="Helical" evidence="6">
    <location>
        <begin position="198"/>
        <end position="218"/>
    </location>
</feature>
<sequence length="276" mass="29613">MTLSVIILILVGFLSAIIGSLVGIGGGIIIVPTLIYFGVSLNILGGITPQTAIGTSSIILIATGLSSTVGYLKQKQVDVKNGIIFTIGIIPGALIGAYLSQFLTLHSFNLYFGIFLIVVSVLLMVRHRIPPIKAFQQERYMKSFTDAHGEHYRYGVVPSIAIIASFVIGLTAGLFGIGGGALMTPLMLLVFRFPPHVAVGTSMMMIFFSSVTGSIGHIMLGHVLWGYSLILIISSWIGAQLGVRLNKTIKSDTVVLILRLVMLGLGIYLILQSFFN</sequence>
<dbReference type="InterPro" id="IPR051598">
    <property type="entry name" value="TSUP/Inactive_protease-like"/>
</dbReference>
<feature type="transmembrane region" description="Helical" evidence="6">
    <location>
        <begin position="108"/>
        <end position="125"/>
    </location>
</feature>
<evidence type="ECO:0000256" key="3">
    <source>
        <dbReference type="ARBA" id="ARBA00022692"/>
    </source>
</evidence>
<keyword evidence="4 6" id="KW-1133">Transmembrane helix</keyword>
<dbReference type="RefSeq" id="WP_026066867.1">
    <property type="nucleotide sequence ID" value="NZ_CAIB01000165.1"/>
</dbReference>
<gene>
    <name evidence="7" type="primary">yfcA_2</name>
    <name evidence="7" type="ORF">NCTC11048_02480</name>
</gene>
<comment type="similarity">
    <text evidence="2 6">Belongs to the 4-toluene sulfonate uptake permease (TSUP) (TC 2.A.102) family.</text>
</comment>
<name>A0A380GBR4_STAIN</name>
<organism evidence="7 8">
    <name type="scientific">Staphylococcus intermedius NCTC 11048</name>
    <dbReference type="NCBI Taxonomy" id="1141106"/>
    <lineage>
        <taxon>Bacteria</taxon>
        <taxon>Bacillati</taxon>
        <taxon>Bacillota</taxon>
        <taxon>Bacilli</taxon>
        <taxon>Bacillales</taxon>
        <taxon>Staphylococcaceae</taxon>
        <taxon>Staphylococcus</taxon>
        <taxon>Staphylococcus intermedius group</taxon>
    </lineage>
</organism>
<keyword evidence="8" id="KW-1185">Reference proteome</keyword>
<keyword evidence="6" id="KW-1003">Cell membrane</keyword>